<dbReference type="Gene3D" id="6.10.140.1530">
    <property type="match status" value="1"/>
</dbReference>
<dbReference type="Pfam" id="PF12902">
    <property type="entry name" value="Ferritin-like"/>
    <property type="match status" value="1"/>
</dbReference>
<dbReference type="KEGG" id="mph:MLP_36610"/>
<gene>
    <name evidence="2" type="ordered locus">MLP_36610</name>
</gene>
<name>F5XP35_MICPN</name>
<dbReference type="Proteomes" id="UP000007947">
    <property type="component" value="Chromosome"/>
</dbReference>
<keyword evidence="3" id="KW-1185">Reference proteome</keyword>
<evidence type="ECO:0000313" key="2">
    <source>
        <dbReference type="EMBL" id="BAK36675.1"/>
    </source>
</evidence>
<dbReference type="EMBL" id="AP012204">
    <property type="protein sequence ID" value="BAK36675.1"/>
    <property type="molecule type" value="Genomic_DNA"/>
</dbReference>
<evidence type="ECO:0000259" key="1">
    <source>
        <dbReference type="Pfam" id="PF12902"/>
    </source>
</evidence>
<feature type="domain" description="Iminophenyl-pyruvate dimer synthase" evidence="1">
    <location>
        <begin position="17"/>
        <end position="243"/>
    </location>
</feature>
<organism evidence="2 3">
    <name type="scientific">Microlunatus phosphovorus (strain ATCC 700054 / DSM 10555 / JCM 9379 / NBRC 101784 / NCIMB 13414 / VKM Ac-1990 / NM-1)</name>
    <dbReference type="NCBI Taxonomy" id="1032480"/>
    <lineage>
        <taxon>Bacteria</taxon>
        <taxon>Bacillati</taxon>
        <taxon>Actinomycetota</taxon>
        <taxon>Actinomycetes</taxon>
        <taxon>Propionibacteriales</taxon>
        <taxon>Propionibacteriaceae</taxon>
        <taxon>Microlunatus</taxon>
    </lineage>
</organism>
<protein>
    <recommendedName>
        <fullName evidence="1">Iminophenyl-pyruvate dimer synthase domain-containing protein</fullName>
    </recommendedName>
</protein>
<dbReference type="PANTHER" id="PTHR34400">
    <property type="match status" value="1"/>
</dbReference>
<dbReference type="eggNOG" id="COG1633">
    <property type="taxonomic scope" value="Bacteria"/>
</dbReference>
<dbReference type="RefSeq" id="WP_013864524.1">
    <property type="nucleotide sequence ID" value="NC_015635.1"/>
</dbReference>
<dbReference type="STRING" id="1032480.MLP_36610"/>
<sequence>MKLSLDKWDLDHLQTHLQAAAELEAWTIPFYLSAMTSIVNTDSEAYALIRSVVNQEMLHLQLVSNIANSYGYSPRIGPEVFVYEGTTVPHLDFTLDPSGPTGQFAPYSAEIGPLDELRINAMCLIEYPEWDTGGRPDFHDTVSEYGSIGEFYDALEYGAALFVEHIKGGVNQVNWFDDAYDGLTLTVSKNGVHGLAEVALLLDIVRDQGEAAKEVDAIKKEFQSSKDDPEPAASHYEKFMKIRAEGPPATYEVKDPALYSPDDLALQNSVVEKFAHLTDALTVFLSGGDDKEFGKVMAPLADDLQACWKQGVAPRFNRPPDPR</sequence>
<dbReference type="Gene3D" id="1.20.1260.10">
    <property type="match status" value="1"/>
</dbReference>
<dbReference type="HOGENOM" id="CLU_820880_0_0_11"/>
<dbReference type="InterPro" id="IPR012347">
    <property type="entry name" value="Ferritin-like"/>
</dbReference>
<proteinExistence type="predicted"/>
<evidence type="ECO:0000313" key="3">
    <source>
        <dbReference type="Proteomes" id="UP000007947"/>
    </source>
</evidence>
<reference evidence="2 3" key="1">
    <citation type="submission" date="2011-05" db="EMBL/GenBank/DDBJ databases">
        <title>Whole genome sequence of Microlunatus phosphovorus NM-1.</title>
        <authorList>
            <person name="Hosoyama A."/>
            <person name="Sasaki K."/>
            <person name="Harada T."/>
            <person name="Igarashi R."/>
            <person name="Kawakoshi A."/>
            <person name="Sasagawa M."/>
            <person name="Fukada J."/>
            <person name="Nakamura S."/>
            <person name="Katano Y."/>
            <person name="Hanada S."/>
            <person name="Kamagata Y."/>
            <person name="Nakamura N."/>
            <person name="Yamazaki S."/>
            <person name="Fujita N."/>
        </authorList>
    </citation>
    <scope>NUCLEOTIDE SEQUENCE [LARGE SCALE GENOMIC DNA]</scope>
    <source>
        <strain evidence="3">ATCC 700054 / DSM 10555 / JCM 9379 / NBRC 101784 / NCIMB 13414 / VKM Ac-1990 / NM-1</strain>
    </source>
</reference>
<dbReference type="PANTHER" id="PTHR34400:SF4">
    <property type="entry name" value="MEMBRANE PROTEIN"/>
    <property type="match status" value="1"/>
</dbReference>
<dbReference type="InterPro" id="IPR026820">
    <property type="entry name" value="VioB/RebD_dom"/>
</dbReference>
<accession>F5XP35</accession>
<dbReference type="OrthoDB" id="9800162at2"/>
<dbReference type="AlphaFoldDB" id="F5XP35"/>